<organism evidence="2 3">
    <name type="scientific">Salinigranum rubrum</name>
    <dbReference type="NCBI Taxonomy" id="755307"/>
    <lineage>
        <taxon>Archaea</taxon>
        <taxon>Methanobacteriati</taxon>
        <taxon>Methanobacteriota</taxon>
        <taxon>Stenosarchaea group</taxon>
        <taxon>Halobacteria</taxon>
        <taxon>Halobacteriales</taxon>
        <taxon>Haloferacaceae</taxon>
        <taxon>Salinigranum</taxon>
    </lineage>
</organism>
<evidence type="ECO:0000313" key="3">
    <source>
        <dbReference type="Proteomes" id="UP000236584"/>
    </source>
</evidence>
<accession>A0A2I8VH14</accession>
<reference evidence="2 3" key="1">
    <citation type="submission" date="2018-01" db="EMBL/GenBank/DDBJ databases">
        <title>Complete genome sequence of Salinigranum rubrum GX10T, an extremely halophilic archaeon isolated from a marine solar saltern.</title>
        <authorList>
            <person name="Han S."/>
        </authorList>
    </citation>
    <scope>NUCLEOTIDE SEQUENCE [LARGE SCALE GENOMIC DNA]</scope>
    <source>
        <strain evidence="2 3">GX10</strain>
    </source>
</reference>
<evidence type="ECO:0000313" key="2">
    <source>
        <dbReference type="EMBL" id="AUV81223.1"/>
    </source>
</evidence>
<proteinExistence type="predicted"/>
<feature type="transmembrane region" description="Helical" evidence="1">
    <location>
        <begin position="28"/>
        <end position="48"/>
    </location>
</feature>
<dbReference type="RefSeq" id="WP_103424911.1">
    <property type="nucleotide sequence ID" value="NZ_CP026309.1"/>
</dbReference>
<keyword evidence="3" id="KW-1185">Reference proteome</keyword>
<dbReference type="EMBL" id="CP026309">
    <property type="protein sequence ID" value="AUV81223.1"/>
    <property type="molecule type" value="Genomic_DNA"/>
</dbReference>
<dbReference type="Proteomes" id="UP000236584">
    <property type="component" value="Chromosome"/>
</dbReference>
<dbReference type="AlphaFoldDB" id="A0A2I8VH14"/>
<keyword evidence="1" id="KW-1133">Transmembrane helix</keyword>
<dbReference type="KEGG" id="srub:C2R22_05745"/>
<dbReference type="GeneID" id="35591573"/>
<keyword evidence="1" id="KW-0472">Membrane</keyword>
<keyword evidence="1" id="KW-0812">Transmembrane</keyword>
<sequence>MRRLAVDVVLAAVASVYGVWVLQTSHAVPPYGANAGAALFVLLGLVAIHQARVVHGGAE</sequence>
<evidence type="ECO:0000256" key="1">
    <source>
        <dbReference type="SAM" id="Phobius"/>
    </source>
</evidence>
<name>A0A2I8VH14_9EURY</name>
<gene>
    <name evidence="2" type="ORF">C2R22_05745</name>
</gene>
<protein>
    <submittedName>
        <fullName evidence="2">Uncharacterized protein</fullName>
    </submittedName>
</protein>